<name>A0A8J6EJZ3_ELECQ</name>
<organism evidence="2 3">
    <name type="scientific">Eleutherodactylus coqui</name>
    <name type="common">Puerto Rican coqui</name>
    <dbReference type="NCBI Taxonomy" id="57060"/>
    <lineage>
        <taxon>Eukaryota</taxon>
        <taxon>Metazoa</taxon>
        <taxon>Chordata</taxon>
        <taxon>Craniata</taxon>
        <taxon>Vertebrata</taxon>
        <taxon>Euteleostomi</taxon>
        <taxon>Amphibia</taxon>
        <taxon>Batrachia</taxon>
        <taxon>Anura</taxon>
        <taxon>Neobatrachia</taxon>
        <taxon>Hyloidea</taxon>
        <taxon>Eleutherodactylidae</taxon>
        <taxon>Eleutherodactylinae</taxon>
        <taxon>Eleutherodactylus</taxon>
        <taxon>Eleutherodactylus</taxon>
    </lineage>
</organism>
<proteinExistence type="predicted"/>
<sequence>MQQKNHNGLIESCYKDRKLVKEADRVHTPSDSVTKTASKSFQSLLGTKEPKEQIWHGSGDGFNTLQKRGQG</sequence>
<evidence type="ECO:0000313" key="3">
    <source>
        <dbReference type="Proteomes" id="UP000770717"/>
    </source>
</evidence>
<gene>
    <name evidence="2" type="ORF">GDO78_017221</name>
</gene>
<dbReference type="AlphaFoldDB" id="A0A8J6EJZ3"/>
<feature type="compositionally biased region" description="Polar residues" evidence="1">
    <location>
        <begin position="61"/>
        <end position="71"/>
    </location>
</feature>
<evidence type="ECO:0000313" key="2">
    <source>
        <dbReference type="EMBL" id="KAG9470604.1"/>
    </source>
</evidence>
<dbReference type="Proteomes" id="UP000770717">
    <property type="component" value="Unassembled WGS sequence"/>
</dbReference>
<keyword evidence="3" id="KW-1185">Reference proteome</keyword>
<accession>A0A8J6EJZ3</accession>
<reference evidence="2" key="1">
    <citation type="thesis" date="2020" institute="ProQuest LLC" country="789 East Eisenhower Parkway, Ann Arbor, MI, USA">
        <title>Comparative Genomics and Chromosome Evolution.</title>
        <authorList>
            <person name="Mudd A.B."/>
        </authorList>
    </citation>
    <scope>NUCLEOTIDE SEQUENCE</scope>
    <source>
        <strain evidence="2">HN-11 Male</strain>
        <tissue evidence="2">Kidney and liver</tissue>
    </source>
</reference>
<evidence type="ECO:0000256" key="1">
    <source>
        <dbReference type="SAM" id="MobiDB-lite"/>
    </source>
</evidence>
<protein>
    <submittedName>
        <fullName evidence="2">Uncharacterized protein</fullName>
    </submittedName>
</protein>
<comment type="caution">
    <text evidence="2">The sequence shown here is derived from an EMBL/GenBank/DDBJ whole genome shotgun (WGS) entry which is preliminary data.</text>
</comment>
<dbReference type="EMBL" id="WNTK01000249">
    <property type="protein sequence ID" value="KAG9470604.1"/>
    <property type="molecule type" value="Genomic_DNA"/>
</dbReference>
<feature type="region of interest" description="Disordered" evidence="1">
    <location>
        <begin position="52"/>
        <end position="71"/>
    </location>
</feature>